<feature type="non-terminal residue" evidence="1">
    <location>
        <position position="65"/>
    </location>
</feature>
<keyword evidence="2" id="KW-1185">Reference proteome</keyword>
<dbReference type="EMBL" id="CAJVQB010102158">
    <property type="protein sequence ID" value="CAG8850650.1"/>
    <property type="molecule type" value="Genomic_DNA"/>
</dbReference>
<proteinExistence type="predicted"/>
<reference evidence="1 2" key="1">
    <citation type="submission" date="2021-06" db="EMBL/GenBank/DDBJ databases">
        <authorList>
            <person name="Kallberg Y."/>
            <person name="Tangrot J."/>
            <person name="Rosling A."/>
        </authorList>
    </citation>
    <scope>NUCLEOTIDE SEQUENCE [LARGE SCALE GENOMIC DNA]</scope>
    <source>
        <strain evidence="1 2">120-4 pot B 10/14</strain>
    </source>
</reference>
<feature type="non-terminal residue" evidence="1">
    <location>
        <position position="1"/>
    </location>
</feature>
<evidence type="ECO:0000313" key="2">
    <source>
        <dbReference type="Proteomes" id="UP000789901"/>
    </source>
</evidence>
<comment type="caution">
    <text evidence="1">The sequence shown here is derived from an EMBL/GenBank/DDBJ whole genome shotgun (WGS) entry which is preliminary data.</text>
</comment>
<accession>A0ABN7X9D3</accession>
<name>A0ABN7X9D3_GIGMA</name>
<organism evidence="1 2">
    <name type="scientific">Gigaspora margarita</name>
    <dbReference type="NCBI Taxonomy" id="4874"/>
    <lineage>
        <taxon>Eukaryota</taxon>
        <taxon>Fungi</taxon>
        <taxon>Fungi incertae sedis</taxon>
        <taxon>Mucoromycota</taxon>
        <taxon>Glomeromycotina</taxon>
        <taxon>Glomeromycetes</taxon>
        <taxon>Diversisporales</taxon>
        <taxon>Gigasporaceae</taxon>
        <taxon>Gigaspora</taxon>
    </lineage>
</organism>
<evidence type="ECO:0000313" key="1">
    <source>
        <dbReference type="EMBL" id="CAG8850650.1"/>
    </source>
</evidence>
<gene>
    <name evidence="1" type="ORF">GMARGA_LOCUS40323</name>
</gene>
<dbReference type="Proteomes" id="UP000789901">
    <property type="component" value="Unassembled WGS sequence"/>
</dbReference>
<protein>
    <submittedName>
        <fullName evidence="1">7771_t:CDS:1</fullName>
    </submittedName>
</protein>
<sequence length="65" mass="7909">EDEIIQIQQEKLKDNNYFCSSWALKENYEYKKKEKANYSYLYKKEVAKEAKAQFQAKKISNKVFF</sequence>